<name>A0A9D3WAM5_9ROSI</name>
<accession>A0A9D3WAM5</accession>
<dbReference type="Proteomes" id="UP000828251">
    <property type="component" value="Unassembled WGS sequence"/>
</dbReference>
<dbReference type="PANTHER" id="PTHR33116">
    <property type="entry name" value="REVERSE TRANSCRIPTASE ZINC-BINDING DOMAIN-CONTAINING PROTEIN-RELATED-RELATED"/>
    <property type="match status" value="1"/>
</dbReference>
<proteinExistence type="predicted"/>
<evidence type="ECO:0000313" key="1">
    <source>
        <dbReference type="EMBL" id="KAH1115220.1"/>
    </source>
</evidence>
<organism evidence="1 2">
    <name type="scientific">Gossypium stocksii</name>
    <dbReference type="NCBI Taxonomy" id="47602"/>
    <lineage>
        <taxon>Eukaryota</taxon>
        <taxon>Viridiplantae</taxon>
        <taxon>Streptophyta</taxon>
        <taxon>Embryophyta</taxon>
        <taxon>Tracheophyta</taxon>
        <taxon>Spermatophyta</taxon>
        <taxon>Magnoliopsida</taxon>
        <taxon>eudicotyledons</taxon>
        <taxon>Gunneridae</taxon>
        <taxon>Pentapetalae</taxon>
        <taxon>rosids</taxon>
        <taxon>malvids</taxon>
        <taxon>Malvales</taxon>
        <taxon>Malvaceae</taxon>
        <taxon>Malvoideae</taxon>
        <taxon>Gossypium</taxon>
    </lineage>
</organism>
<reference evidence="1 2" key="1">
    <citation type="journal article" date="2021" name="Plant Biotechnol. J.">
        <title>Multi-omics assisted identification of the key and species-specific regulatory components of drought-tolerant mechanisms in Gossypium stocksii.</title>
        <authorList>
            <person name="Yu D."/>
            <person name="Ke L."/>
            <person name="Zhang D."/>
            <person name="Wu Y."/>
            <person name="Sun Y."/>
            <person name="Mei J."/>
            <person name="Sun J."/>
            <person name="Sun Y."/>
        </authorList>
    </citation>
    <scope>NUCLEOTIDE SEQUENCE [LARGE SCALE GENOMIC DNA]</scope>
    <source>
        <strain evidence="2">cv. E1</strain>
        <tissue evidence="1">Leaf</tissue>
    </source>
</reference>
<gene>
    <name evidence="1" type="ORF">J1N35_008598</name>
</gene>
<dbReference type="AlphaFoldDB" id="A0A9D3WAM5"/>
<evidence type="ECO:0008006" key="3">
    <source>
        <dbReference type="Google" id="ProtNLM"/>
    </source>
</evidence>
<sequence length="152" mass="17960">MVLQCKDSSLLRVFGRDVCFRHIHLFYAWNDLAIAFIKPYMVVSDDLFSYQDQRALILKDVVKRFCRYFNHRINAQKTDIYFFKGTDNDNGRQLSRIIRFHKVYNLGTYLGVPLLHKKILNSALRFIIDKVQNKLNRWDARKLSLASKATLA</sequence>
<keyword evidence="2" id="KW-1185">Reference proteome</keyword>
<comment type="caution">
    <text evidence="1">The sequence shown here is derived from an EMBL/GenBank/DDBJ whole genome shotgun (WGS) entry which is preliminary data.</text>
</comment>
<protein>
    <recommendedName>
        <fullName evidence="3">Reverse transcriptase domain-containing protein</fullName>
    </recommendedName>
</protein>
<dbReference type="EMBL" id="JAIQCV010000003">
    <property type="protein sequence ID" value="KAH1115220.1"/>
    <property type="molecule type" value="Genomic_DNA"/>
</dbReference>
<dbReference type="OrthoDB" id="1434716at2759"/>
<evidence type="ECO:0000313" key="2">
    <source>
        <dbReference type="Proteomes" id="UP000828251"/>
    </source>
</evidence>
<dbReference type="PANTHER" id="PTHR33116:SF86">
    <property type="entry name" value="REVERSE TRANSCRIPTASE DOMAIN-CONTAINING PROTEIN"/>
    <property type="match status" value="1"/>
</dbReference>